<organism evidence="4 5">
    <name type="scientific">Cryptococcus neoformans Tu259-1</name>
    <dbReference type="NCBI Taxonomy" id="1230072"/>
    <lineage>
        <taxon>Eukaryota</taxon>
        <taxon>Fungi</taxon>
        <taxon>Dikarya</taxon>
        <taxon>Basidiomycota</taxon>
        <taxon>Agaricomycotina</taxon>
        <taxon>Tremellomycetes</taxon>
        <taxon>Tremellales</taxon>
        <taxon>Cryptococcaceae</taxon>
        <taxon>Cryptococcus</taxon>
        <taxon>Cryptococcus neoformans species complex</taxon>
    </lineage>
</organism>
<dbReference type="GO" id="GO:0005096">
    <property type="term" value="F:GTPase activator activity"/>
    <property type="evidence" value="ECO:0007669"/>
    <property type="project" value="TreeGrafter"/>
</dbReference>
<dbReference type="SUPFAM" id="SSF103657">
    <property type="entry name" value="BAR/IMD domain-like"/>
    <property type="match status" value="1"/>
</dbReference>
<dbReference type="FunFam" id="1.20.1270.60:FF:000121">
    <property type="entry name" value="GTPase activating protein, putative"/>
    <property type="match status" value="1"/>
</dbReference>
<feature type="region of interest" description="Disordered" evidence="1">
    <location>
        <begin position="908"/>
        <end position="1150"/>
    </location>
</feature>
<feature type="compositionally biased region" description="Polar residues" evidence="1">
    <location>
        <begin position="991"/>
        <end position="1004"/>
    </location>
</feature>
<dbReference type="OrthoDB" id="2155291at2759"/>
<feature type="compositionally biased region" description="Acidic residues" evidence="1">
    <location>
        <begin position="913"/>
        <end position="925"/>
    </location>
</feature>
<dbReference type="InterPro" id="IPR000591">
    <property type="entry name" value="DEP_dom"/>
</dbReference>
<dbReference type="EMBL" id="AMKT01000044">
    <property type="protein sequence ID" value="OXG20704.1"/>
    <property type="molecule type" value="Genomic_DNA"/>
</dbReference>
<dbReference type="FunFam" id="1.10.555.10:FF:000131">
    <property type="entry name" value="Chromosome 16, whole genome shotgun sequence"/>
    <property type="match status" value="1"/>
</dbReference>
<feature type="domain" description="DEP" evidence="2">
    <location>
        <begin position="333"/>
        <end position="418"/>
    </location>
</feature>
<dbReference type="PROSITE" id="PS50186">
    <property type="entry name" value="DEP"/>
    <property type="match status" value="1"/>
</dbReference>
<name>A0A854QJU7_CRYNE</name>
<dbReference type="InterPro" id="IPR000198">
    <property type="entry name" value="RhoGAP_dom"/>
</dbReference>
<gene>
    <name evidence="4" type="ORF">C361_03678</name>
</gene>
<feature type="region of interest" description="Disordered" evidence="1">
    <location>
        <begin position="851"/>
        <end position="891"/>
    </location>
</feature>
<dbReference type="PROSITE" id="PS50238">
    <property type="entry name" value="RHOGAP"/>
    <property type="match status" value="1"/>
</dbReference>
<dbReference type="Pfam" id="PF00620">
    <property type="entry name" value="RhoGAP"/>
    <property type="match status" value="1"/>
</dbReference>
<feature type="region of interest" description="Disordered" evidence="1">
    <location>
        <begin position="156"/>
        <end position="295"/>
    </location>
</feature>
<reference evidence="4 5" key="1">
    <citation type="submission" date="2017-06" db="EMBL/GenBank/DDBJ databases">
        <title>Global population genomics of the pathogenic fungus Cryptococcus neoformans var. grubii.</title>
        <authorList>
            <person name="Cuomo C."/>
            <person name="Litvintseva A."/>
            <person name="Chen Y."/>
            <person name="Young S."/>
            <person name="Zeng Q."/>
            <person name="Chapman S."/>
            <person name="Gujja S."/>
            <person name="Saif S."/>
            <person name="Birren B."/>
        </authorList>
    </citation>
    <scope>NUCLEOTIDE SEQUENCE [LARGE SCALE GENOMIC DNA]</scope>
    <source>
        <strain evidence="4 5">Tu259-1</strain>
    </source>
</reference>
<dbReference type="Gene3D" id="1.20.1270.60">
    <property type="entry name" value="Arfaptin homology (AH) domain/BAR domain"/>
    <property type="match status" value="2"/>
</dbReference>
<evidence type="ECO:0000256" key="1">
    <source>
        <dbReference type="SAM" id="MobiDB-lite"/>
    </source>
</evidence>
<sequence length="1150" mass="123693">MAPVTLPPSFYNSFWSPDYRSGLEVLFKNLEQGCLENEDVTAFIESQVRGHHSLASTLLNPPLPSTTTESSSSLSHTLLSLRGASSARGEAHLSLAQELEERVLLAWKAWVDRHGIRIREAKAEMLGKNGVVSVWEKDAHKLEQLKKAYLTKTRAADDAEDDVKFAPATSRSPPLDNYTSSPKLPQAKLSGANLRRTGTVADRITEKLRAASVSSGSSAPGSSPSKHLSTISVDGKVLPPPPSPLKTEDLVGGGSLDSPGSPREECFIPPSDPRGKPTLPGVEPTTHELPSSPDPNVAPILLSGLSLSPRGLKEILQRLDTYLLTTVAPNAEPPTTLSTKSNPALASRQRSTILGTYEKTVSGAEIVNWLADNVEAFGGDWERCADAAGELHKMGYFSRIGVGRGFDAGDDTYFILKINGPETASHQPFALPTPISPPNATNAIPSLFKQYQFYLPASLTNNDEPYHVRLRRDAHKADEMYRDGVWSAEEKRLEMEERIERGLRLWERWERERLSAVKMVLKQYETTLAKLPSKLASFQKSTELSVEAFNPEADIKALIEGNRTGPFRPQSHVYESVDTDVPDVNFGIDLRRWSGERGWKSLVHAPKREKGAIPEALEALLGALAEMYEGISEEERRRAWIYEVPLMETHMLRNAINNPKIPVDDLISIVKKFNAPVTAGTIKLYLLELNPPVMGWEGWEDAKAVYPAVGADQDVDMTSAVASVLGRLPGSHIFALDAVIKHFRTLIDTTKSAEPDEVYITKLALSVGKTILRPQFETDLTIGDRTPSLFIADLIRHYTALFPPLVEKLKAETDRPMPVRKRTALVDQRVSRSSLGKDVDTQHLLELQRAQMRATSPAPRGGKELPPIQQQQQAVPTTPSPAPALTTAAGSAANPVSALGFGPAIETTKAEEEKEDAAGSDEDEPFVPPFDTQPNSSTPTPPPASAATHRSSLHSVNSVRSTRSEGKADLAPPIAAVSPHATNPTPPTATSVSKDTTKQLQETEQAAAVPAPAPADGDIVISSGGSAAGLKRGVSGESSRLRGPRAARGPRLAPGRAHGASASVSVSMSEQRPDSPLSISSSAGQGEGLGRVRSRPTSVHAGAGGGTSRPTTPAAGEGPTSRYGAAHGTSGHGTRGSVSAMAAKFEKRDE</sequence>
<evidence type="ECO:0000313" key="5">
    <source>
        <dbReference type="Proteomes" id="UP000199727"/>
    </source>
</evidence>
<dbReference type="SMART" id="SM00324">
    <property type="entry name" value="RhoGAP"/>
    <property type="match status" value="1"/>
</dbReference>
<dbReference type="GO" id="GO:0000935">
    <property type="term" value="C:division septum"/>
    <property type="evidence" value="ECO:0007669"/>
    <property type="project" value="TreeGrafter"/>
</dbReference>
<dbReference type="SUPFAM" id="SSF46785">
    <property type="entry name" value="Winged helix' DNA-binding domain"/>
    <property type="match status" value="1"/>
</dbReference>
<evidence type="ECO:0000259" key="3">
    <source>
        <dbReference type="PROSITE" id="PS50238"/>
    </source>
</evidence>
<comment type="caution">
    <text evidence="4">The sequence shown here is derived from an EMBL/GenBank/DDBJ whole genome shotgun (WGS) entry which is preliminary data.</text>
</comment>
<dbReference type="PANTHER" id="PTHR23065:SF17">
    <property type="entry name" value="RHO-GTPASE-ACTIVATING PROTEIN RGD2"/>
    <property type="match status" value="1"/>
</dbReference>
<dbReference type="InterPro" id="IPR036390">
    <property type="entry name" value="WH_DNA-bd_sf"/>
</dbReference>
<dbReference type="Gene3D" id="1.10.555.10">
    <property type="entry name" value="Rho GTPase activation protein"/>
    <property type="match status" value="1"/>
</dbReference>
<dbReference type="FunFam" id="1.20.1270.60:FF:000135">
    <property type="entry name" value="GTPase activating protein, putative"/>
    <property type="match status" value="1"/>
</dbReference>
<feature type="compositionally biased region" description="Polar residues" evidence="1">
    <location>
        <begin position="169"/>
        <end position="183"/>
    </location>
</feature>
<feature type="domain" description="Rho-GAP" evidence="3">
    <location>
        <begin position="600"/>
        <end position="802"/>
    </location>
</feature>
<dbReference type="CDD" id="cd04399">
    <property type="entry name" value="RhoGAP_fRGD2"/>
    <property type="match status" value="1"/>
</dbReference>
<dbReference type="AlphaFoldDB" id="A0A854QJU7"/>
<dbReference type="Proteomes" id="UP000199727">
    <property type="component" value="Unassembled WGS sequence"/>
</dbReference>
<dbReference type="SUPFAM" id="SSF48350">
    <property type="entry name" value="GTPase activation domain, GAP"/>
    <property type="match status" value="1"/>
</dbReference>
<accession>A0A854QJU7</accession>
<feature type="compositionally biased region" description="Low complexity" evidence="1">
    <location>
        <begin position="866"/>
        <end position="891"/>
    </location>
</feature>
<feature type="compositionally biased region" description="Low complexity" evidence="1">
    <location>
        <begin position="210"/>
        <end position="225"/>
    </location>
</feature>
<proteinExistence type="predicted"/>
<feature type="compositionally biased region" description="Low complexity" evidence="1">
    <location>
        <begin position="1044"/>
        <end position="1057"/>
    </location>
</feature>
<dbReference type="PANTHER" id="PTHR23065">
    <property type="entry name" value="PROLINE-SERINE-THREONINE PHOSPHATASE INTERACTING PROTEIN 1"/>
    <property type="match status" value="1"/>
</dbReference>
<dbReference type="GO" id="GO:0005737">
    <property type="term" value="C:cytoplasm"/>
    <property type="evidence" value="ECO:0007669"/>
    <property type="project" value="TreeGrafter"/>
</dbReference>
<dbReference type="InterPro" id="IPR008936">
    <property type="entry name" value="Rho_GTPase_activation_prot"/>
</dbReference>
<protein>
    <submittedName>
        <fullName evidence="4">GTPase activating protein</fullName>
    </submittedName>
</protein>
<evidence type="ECO:0000313" key="4">
    <source>
        <dbReference type="EMBL" id="OXG20704.1"/>
    </source>
</evidence>
<feature type="compositionally biased region" description="Polar residues" evidence="1">
    <location>
        <begin position="949"/>
        <end position="961"/>
    </location>
</feature>
<evidence type="ECO:0000259" key="2">
    <source>
        <dbReference type="PROSITE" id="PS50186"/>
    </source>
</evidence>
<dbReference type="GO" id="GO:0005886">
    <property type="term" value="C:plasma membrane"/>
    <property type="evidence" value="ECO:0007669"/>
    <property type="project" value="TreeGrafter"/>
</dbReference>
<dbReference type="GO" id="GO:0007264">
    <property type="term" value="P:small GTPase-mediated signal transduction"/>
    <property type="evidence" value="ECO:0007669"/>
    <property type="project" value="TreeGrafter"/>
</dbReference>
<dbReference type="InterPro" id="IPR027267">
    <property type="entry name" value="AH/BAR_dom_sf"/>
</dbReference>
<dbReference type="GO" id="GO:0007010">
    <property type="term" value="P:cytoskeleton organization"/>
    <property type="evidence" value="ECO:0007669"/>
    <property type="project" value="TreeGrafter"/>
</dbReference>